<dbReference type="AlphaFoldDB" id="A0A6N2XMD1"/>
<dbReference type="InterPro" id="IPR051050">
    <property type="entry name" value="Lipid_II_flippase_MurJ/MviN"/>
</dbReference>
<dbReference type="GO" id="GO:0005886">
    <property type="term" value="C:plasma membrane"/>
    <property type="evidence" value="ECO:0007669"/>
    <property type="project" value="UniProtKB-SubCell"/>
</dbReference>
<keyword evidence="3 10" id="KW-0812">Transmembrane</keyword>
<feature type="transmembrane region" description="Helical" evidence="10">
    <location>
        <begin position="48"/>
        <end position="69"/>
    </location>
</feature>
<feature type="transmembrane region" description="Helical" evidence="10">
    <location>
        <begin position="161"/>
        <end position="182"/>
    </location>
</feature>
<feature type="transmembrane region" description="Helical" evidence="10">
    <location>
        <begin position="12"/>
        <end position="36"/>
    </location>
</feature>
<evidence type="ECO:0000256" key="2">
    <source>
        <dbReference type="ARBA" id="ARBA00022475"/>
    </source>
</evidence>
<evidence type="ECO:0000256" key="7">
    <source>
        <dbReference type="ARBA" id="ARBA00023136"/>
    </source>
</evidence>
<dbReference type="PANTHER" id="PTHR47019">
    <property type="entry name" value="LIPID II FLIPPASE MURJ"/>
    <property type="match status" value="1"/>
</dbReference>
<feature type="transmembrane region" description="Helical" evidence="10">
    <location>
        <begin position="379"/>
        <end position="399"/>
    </location>
</feature>
<organism evidence="11">
    <name type="scientific">Bacteroides intestinalis</name>
    <dbReference type="NCBI Taxonomy" id="329854"/>
    <lineage>
        <taxon>Bacteria</taxon>
        <taxon>Pseudomonadati</taxon>
        <taxon>Bacteroidota</taxon>
        <taxon>Bacteroidia</taxon>
        <taxon>Bacteroidales</taxon>
        <taxon>Bacteroidaceae</taxon>
        <taxon>Bacteroides</taxon>
    </lineage>
</organism>
<comment type="similarity">
    <text evidence="9">Belongs to the MurJ/MviN family.</text>
</comment>
<evidence type="ECO:0000256" key="1">
    <source>
        <dbReference type="ARBA" id="ARBA00004651"/>
    </source>
</evidence>
<evidence type="ECO:0000256" key="6">
    <source>
        <dbReference type="ARBA" id="ARBA00022989"/>
    </source>
</evidence>
<keyword evidence="7 10" id="KW-0472">Membrane</keyword>
<feature type="transmembrane region" description="Helical" evidence="10">
    <location>
        <begin position="188"/>
        <end position="208"/>
    </location>
</feature>
<dbReference type="GO" id="GO:0009252">
    <property type="term" value="P:peptidoglycan biosynthetic process"/>
    <property type="evidence" value="ECO:0007669"/>
    <property type="project" value="UniProtKB-KW"/>
</dbReference>
<feature type="transmembrane region" description="Helical" evidence="10">
    <location>
        <begin position="90"/>
        <end position="111"/>
    </location>
</feature>
<evidence type="ECO:0000256" key="3">
    <source>
        <dbReference type="ARBA" id="ARBA00022692"/>
    </source>
</evidence>
<accession>A0A6N2XMD1</accession>
<keyword evidence="6 10" id="KW-1133">Transmembrane helix</keyword>
<comment type="function">
    <text evidence="8">Involved in peptidoglycan biosynthesis. Transports lipid-linked peptidoglycan precursors from the inner to the outer leaflet of the cytoplasmic membrane.</text>
</comment>
<evidence type="ECO:0000256" key="5">
    <source>
        <dbReference type="ARBA" id="ARBA00022984"/>
    </source>
</evidence>
<sequence length="438" mass="50070">MKQEAGTYRKGAVYSSAFSIGSKFTAFIMQLLIAYYLGANTGTDIYFYLYNIAILIGGLVQTLNTSILIPKAMYLRHNESPQAEMQFHNSFLYAFLLLALGLLFLFCIIGGKQAPEWIMNFQPQDIQNHISIYYLFFPLTLLLIFNLYVSEILVSFKYFTLGLSCNFMINLSGIIALLLLGQQTNVSIIMYSSCCACLMNIVVLLCFMKKKLKWQFTLVKFSLIRTQRKALTGVTINQGIIIFASTFPMYLLSQYQPGIITIINYAQKFIQAPLALIQQITSVLQIKLNNLYSQGEKEEMYRVTFRITLRLFLFTVCTSIAIFLLRTIIAEQLFGLGKMSYTAMETLSSLIGIMTFAMPFTAISLACMKIYFTEYRIRIYVAIMSLTNLLSCVCYYFAIATWQEYGYAIVYLLVEFLIMIGIVTFLKCKKRVGNDRLK</sequence>
<dbReference type="GO" id="GO:0015648">
    <property type="term" value="F:lipid-linked peptidoglycan transporter activity"/>
    <property type="evidence" value="ECO:0007669"/>
    <property type="project" value="TreeGrafter"/>
</dbReference>
<dbReference type="Pfam" id="PF03023">
    <property type="entry name" value="MurJ"/>
    <property type="match status" value="1"/>
</dbReference>
<comment type="subcellular location">
    <subcellularLocation>
        <location evidence="1">Cell membrane</location>
        <topology evidence="1">Multi-pass membrane protein</topology>
    </subcellularLocation>
</comment>
<protein>
    <submittedName>
        <fullName evidence="11">MviN-like protein</fullName>
    </submittedName>
</protein>
<gene>
    <name evidence="11" type="ORF">BILFYP9_00214</name>
</gene>
<feature type="transmembrane region" description="Helical" evidence="10">
    <location>
        <begin position="309"/>
        <end position="329"/>
    </location>
</feature>
<feature type="transmembrane region" description="Helical" evidence="10">
    <location>
        <begin position="131"/>
        <end position="149"/>
    </location>
</feature>
<dbReference type="PRINTS" id="PR01806">
    <property type="entry name" value="VIRFACTRMVIN"/>
</dbReference>
<name>A0A6N2XMD1_9BACE</name>
<dbReference type="RefSeq" id="WP_117691422.1">
    <property type="nucleotide sequence ID" value="NZ_BAABZC010000002.1"/>
</dbReference>
<dbReference type="GO" id="GO:0034204">
    <property type="term" value="P:lipid translocation"/>
    <property type="evidence" value="ECO:0007669"/>
    <property type="project" value="TreeGrafter"/>
</dbReference>
<proteinExistence type="inferred from homology"/>
<dbReference type="PANTHER" id="PTHR47019:SF1">
    <property type="entry name" value="LIPID II FLIPPASE MURJ"/>
    <property type="match status" value="1"/>
</dbReference>
<keyword evidence="2" id="KW-1003">Cell membrane</keyword>
<reference evidence="11" key="1">
    <citation type="submission" date="2019-11" db="EMBL/GenBank/DDBJ databases">
        <authorList>
            <person name="Feng L."/>
        </authorList>
    </citation>
    <scope>NUCLEOTIDE SEQUENCE</scope>
    <source>
        <strain evidence="11">BintestinalisLFYP9</strain>
    </source>
</reference>
<evidence type="ECO:0000256" key="8">
    <source>
        <dbReference type="ARBA" id="ARBA00060041"/>
    </source>
</evidence>
<keyword evidence="4" id="KW-0133">Cell shape</keyword>
<dbReference type="InterPro" id="IPR004268">
    <property type="entry name" value="MurJ"/>
</dbReference>
<evidence type="ECO:0000256" key="4">
    <source>
        <dbReference type="ARBA" id="ARBA00022960"/>
    </source>
</evidence>
<dbReference type="EMBL" id="CACRSU010000054">
    <property type="protein sequence ID" value="VYT55173.1"/>
    <property type="molecule type" value="Genomic_DNA"/>
</dbReference>
<feature type="transmembrane region" description="Helical" evidence="10">
    <location>
        <begin position="349"/>
        <end position="372"/>
    </location>
</feature>
<evidence type="ECO:0000313" key="11">
    <source>
        <dbReference type="EMBL" id="VYT55173.1"/>
    </source>
</evidence>
<dbReference type="GO" id="GO:0008360">
    <property type="term" value="P:regulation of cell shape"/>
    <property type="evidence" value="ECO:0007669"/>
    <property type="project" value="UniProtKB-KW"/>
</dbReference>
<feature type="transmembrane region" description="Helical" evidence="10">
    <location>
        <begin position="405"/>
        <end position="426"/>
    </location>
</feature>
<keyword evidence="5" id="KW-0573">Peptidoglycan synthesis</keyword>
<evidence type="ECO:0000256" key="9">
    <source>
        <dbReference type="ARBA" id="ARBA00061532"/>
    </source>
</evidence>
<evidence type="ECO:0000256" key="10">
    <source>
        <dbReference type="SAM" id="Phobius"/>
    </source>
</evidence>